<dbReference type="AlphaFoldDB" id="A0A4R0YZW7"/>
<gene>
    <name evidence="2" type="ORF">EZM97_20190</name>
</gene>
<comment type="caution">
    <text evidence="2">The sequence shown here is derived from an EMBL/GenBank/DDBJ whole genome shotgun (WGS) entry which is preliminary data.</text>
</comment>
<dbReference type="EMBL" id="SJTG01000002">
    <property type="protein sequence ID" value="TCI11134.1"/>
    <property type="molecule type" value="Genomic_DNA"/>
</dbReference>
<proteinExistence type="predicted"/>
<keyword evidence="2" id="KW-0808">Transferase</keyword>
<protein>
    <submittedName>
        <fullName evidence="2">Glycosyltransferase family 1 protein</fullName>
    </submittedName>
</protein>
<dbReference type="GO" id="GO:0016757">
    <property type="term" value="F:glycosyltransferase activity"/>
    <property type="evidence" value="ECO:0007669"/>
    <property type="project" value="InterPro"/>
</dbReference>
<feature type="domain" description="Glycosyl transferase family 1" evidence="1">
    <location>
        <begin position="319"/>
        <end position="372"/>
    </location>
</feature>
<dbReference type="Proteomes" id="UP000291822">
    <property type="component" value="Unassembled WGS sequence"/>
</dbReference>
<dbReference type="Pfam" id="PF00534">
    <property type="entry name" value="Glycos_transf_1"/>
    <property type="match status" value="1"/>
</dbReference>
<dbReference type="RefSeq" id="WP_131409835.1">
    <property type="nucleotide sequence ID" value="NZ_SJTG01000002.1"/>
</dbReference>
<sequence>MNPIGLHRTNSFALLNLLTWVRRQAWLSRALSIVPSAWRRRVSAGLKTSAYKGTAFLRSDRWVIQQASGAEVHRFAPARVSKAWHGGVTVHAFAKGQFGLGENARLHTRALMSVGYPVALRDIALGVPHSQNDDSLDAYIGSSAPYPVDLVFANPDHFSEIMQGIRRSIGGDRYVIGCWFWELEKFPEAWLQALDDVDEVMVASDFVEQAVRSATHKPVFKVPVPLGDVNDSGLERADFGLDPDATIFLCTFDFHSSLARKNPLGTVEAFQRAFPDRCEKVCLLLKSSNGHSYPERFRELMASIKGDSRIIVRDDIIDRQHLHALQRCCDAYVSLHRSEGFGLGLAESMRLGKPVIGTRYSGNLEFMTDDNSYLVNFRMAPVPPGAYIHPENQYWAEPDLDHAAALMRSVVAAPAEAKAKGSKAAEDVRRQLSVEACVTAMTARLDNIYRRRPGAPFTTSGNS</sequence>
<evidence type="ECO:0000259" key="1">
    <source>
        <dbReference type="Pfam" id="PF00534"/>
    </source>
</evidence>
<dbReference type="CDD" id="cd03801">
    <property type="entry name" value="GT4_PimA-like"/>
    <property type="match status" value="1"/>
</dbReference>
<dbReference type="InterPro" id="IPR001296">
    <property type="entry name" value="Glyco_trans_1"/>
</dbReference>
<evidence type="ECO:0000313" key="2">
    <source>
        <dbReference type="EMBL" id="TCI11134.1"/>
    </source>
</evidence>
<reference evidence="2 3" key="1">
    <citation type="submission" date="2019-02" db="EMBL/GenBank/DDBJ databases">
        <title>Dyella amyloliquefaciens sp. nov., isolated from forest soil.</title>
        <authorList>
            <person name="Gao Z.-H."/>
            <person name="Qiu L.-H."/>
        </authorList>
    </citation>
    <scope>NUCLEOTIDE SEQUENCE [LARGE SCALE GENOMIC DNA]</scope>
    <source>
        <strain evidence="2 3">KACC 12747</strain>
    </source>
</reference>
<evidence type="ECO:0000313" key="3">
    <source>
        <dbReference type="Proteomes" id="UP000291822"/>
    </source>
</evidence>
<dbReference type="PANTHER" id="PTHR46656">
    <property type="entry name" value="PUTATIVE-RELATED"/>
    <property type="match status" value="1"/>
</dbReference>
<dbReference type="SUPFAM" id="SSF53756">
    <property type="entry name" value="UDP-Glycosyltransferase/glycogen phosphorylase"/>
    <property type="match status" value="1"/>
</dbReference>
<dbReference type="Gene3D" id="3.40.50.2000">
    <property type="entry name" value="Glycogen Phosphorylase B"/>
    <property type="match status" value="1"/>
</dbReference>
<organism evidence="2 3">
    <name type="scientific">Dyella soli</name>
    <dbReference type="NCBI Taxonomy" id="522319"/>
    <lineage>
        <taxon>Bacteria</taxon>
        <taxon>Pseudomonadati</taxon>
        <taxon>Pseudomonadota</taxon>
        <taxon>Gammaproteobacteria</taxon>
        <taxon>Lysobacterales</taxon>
        <taxon>Rhodanobacteraceae</taxon>
        <taxon>Dyella</taxon>
    </lineage>
</organism>
<name>A0A4R0YZW7_9GAMM</name>
<accession>A0A4R0YZW7</accession>
<dbReference type="PANTHER" id="PTHR46656:SF3">
    <property type="entry name" value="PUTATIVE-RELATED"/>
    <property type="match status" value="1"/>
</dbReference>
<keyword evidence="3" id="KW-1185">Reference proteome</keyword>